<dbReference type="AlphaFoldDB" id="A0A1I2RZF3"/>
<accession>A0A1I2RZF3</accession>
<organism evidence="1 2">
    <name type="scientific">Planifilum fulgidum</name>
    <dbReference type="NCBI Taxonomy" id="201973"/>
    <lineage>
        <taxon>Bacteria</taxon>
        <taxon>Bacillati</taxon>
        <taxon>Bacillota</taxon>
        <taxon>Bacilli</taxon>
        <taxon>Bacillales</taxon>
        <taxon>Thermoactinomycetaceae</taxon>
        <taxon>Planifilum</taxon>
    </lineage>
</organism>
<reference evidence="1 2" key="1">
    <citation type="submission" date="2016-10" db="EMBL/GenBank/DDBJ databases">
        <authorList>
            <person name="de Groot N.N."/>
        </authorList>
    </citation>
    <scope>NUCLEOTIDE SEQUENCE [LARGE SCALE GENOMIC DNA]</scope>
    <source>
        <strain evidence="1 2">DSM 44945</strain>
    </source>
</reference>
<dbReference type="STRING" id="201973.SAMN04488025_13513"/>
<dbReference type="EMBL" id="FOOK01000035">
    <property type="protein sequence ID" value="SFG44919.1"/>
    <property type="molecule type" value="Genomic_DNA"/>
</dbReference>
<dbReference type="Proteomes" id="UP000198661">
    <property type="component" value="Unassembled WGS sequence"/>
</dbReference>
<gene>
    <name evidence="1" type="ORF">SAMN04488025_13513</name>
</gene>
<sequence>MGEIEVSDVKRRIRMFQDDHGWVFLGDGFPIAAKREEGDRRISKSQACFLEKRLHF</sequence>
<proteinExistence type="predicted"/>
<keyword evidence="2" id="KW-1185">Reference proteome</keyword>
<protein>
    <submittedName>
        <fullName evidence="1">Uncharacterized protein</fullName>
    </submittedName>
</protein>
<name>A0A1I2RZF3_9BACL</name>
<evidence type="ECO:0000313" key="2">
    <source>
        <dbReference type="Proteomes" id="UP000198661"/>
    </source>
</evidence>
<evidence type="ECO:0000313" key="1">
    <source>
        <dbReference type="EMBL" id="SFG44919.1"/>
    </source>
</evidence>